<evidence type="ECO:0000256" key="2">
    <source>
        <dbReference type="SAM" id="Phobius"/>
    </source>
</evidence>
<evidence type="ECO:0000313" key="4">
    <source>
        <dbReference type="Proteomes" id="UP000721954"/>
    </source>
</evidence>
<protein>
    <submittedName>
        <fullName evidence="3">Uncharacterized protein</fullName>
    </submittedName>
</protein>
<feature type="compositionally biased region" description="Low complexity" evidence="1">
    <location>
        <begin position="222"/>
        <end position="236"/>
    </location>
</feature>
<organism evidence="3 4">
    <name type="scientific">Streptomyces smyrnaeus</name>
    <dbReference type="NCBI Taxonomy" id="1387713"/>
    <lineage>
        <taxon>Bacteria</taxon>
        <taxon>Bacillati</taxon>
        <taxon>Actinomycetota</taxon>
        <taxon>Actinomycetes</taxon>
        <taxon>Kitasatosporales</taxon>
        <taxon>Streptomycetaceae</taxon>
        <taxon>Streptomyces</taxon>
    </lineage>
</organism>
<feature type="transmembrane region" description="Helical" evidence="2">
    <location>
        <begin position="35"/>
        <end position="63"/>
    </location>
</feature>
<proteinExistence type="predicted"/>
<feature type="compositionally biased region" description="Low complexity" evidence="1">
    <location>
        <begin position="264"/>
        <end position="277"/>
    </location>
</feature>
<accession>A0ABS3XR59</accession>
<dbReference type="RefSeq" id="WP_209209693.1">
    <property type="nucleotide sequence ID" value="NZ_JAFFZM010000003.1"/>
</dbReference>
<evidence type="ECO:0000256" key="1">
    <source>
        <dbReference type="SAM" id="MobiDB-lite"/>
    </source>
</evidence>
<keyword evidence="4" id="KW-1185">Reference proteome</keyword>
<comment type="caution">
    <text evidence="3">The sequence shown here is derived from an EMBL/GenBank/DDBJ whole genome shotgun (WGS) entry which is preliminary data.</text>
</comment>
<keyword evidence="2" id="KW-0812">Transmembrane</keyword>
<reference evidence="3 4" key="1">
    <citation type="submission" date="2021-02" db="EMBL/GenBank/DDBJ databases">
        <title>Streptomyces spirodelae sp. nov., isolated from duckweed.</title>
        <authorList>
            <person name="Saimee Y."/>
            <person name="Duangmal K."/>
        </authorList>
    </citation>
    <scope>NUCLEOTIDE SEQUENCE [LARGE SCALE GENOMIC DNA]</scope>
    <source>
        <strain evidence="3 4">DSM 42105</strain>
    </source>
</reference>
<feature type="region of interest" description="Disordered" evidence="1">
    <location>
        <begin position="84"/>
        <end position="153"/>
    </location>
</feature>
<keyword evidence="2" id="KW-1133">Transmembrane helix</keyword>
<evidence type="ECO:0000313" key="3">
    <source>
        <dbReference type="EMBL" id="MBO8197885.1"/>
    </source>
</evidence>
<feature type="compositionally biased region" description="Pro residues" evidence="1">
    <location>
        <begin position="329"/>
        <end position="341"/>
    </location>
</feature>
<sequence length="350" mass="36699">MGWTVLYIAFGVVALWLLGEVLLQYKARLRWRALAFTGFLGVVVGTVLPSILVIGVGIAAFAVGQTFVTLSVRSGFTAGWSLGGGPGSSRRRRSGAAAPGPDTASLEVSDLRAHSPGAVPAPGAAPVPDPVDDYGPQGYGQPEPAAGYGTQTDNGADYGYGGYQAADGYGGYGSHESYGGHGGHGYDSYEEEASVFGRPPAPAPDQTQVYAYGAGQGEQYAGQYAGYADPPAAGDPSEYRNQPAYQEYADPYGGYGGYGDEHAYQAPQQPAQQSYYPEVPETPPGGVWVPQQRDAGAPLPPAEPPPSPYGYGNEYGDYYGNDAADQPSQPQPYPQQAPQYPPDYYGSGQY</sequence>
<gene>
    <name evidence="3" type="ORF">JW613_06170</name>
</gene>
<feature type="transmembrane region" description="Helical" evidence="2">
    <location>
        <begin position="6"/>
        <end position="23"/>
    </location>
</feature>
<dbReference type="Proteomes" id="UP000721954">
    <property type="component" value="Unassembled WGS sequence"/>
</dbReference>
<keyword evidence="2" id="KW-0472">Membrane</keyword>
<name>A0ABS3XR59_9ACTN</name>
<feature type="region of interest" description="Disordered" evidence="1">
    <location>
        <begin position="222"/>
        <end position="350"/>
    </location>
</feature>
<feature type="compositionally biased region" description="Low complexity" evidence="1">
    <location>
        <begin position="309"/>
        <end position="328"/>
    </location>
</feature>
<feature type="compositionally biased region" description="Pro residues" evidence="1">
    <location>
        <begin position="298"/>
        <end position="308"/>
    </location>
</feature>
<dbReference type="GeneID" id="96258186"/>
<dbReference type="EMBL" id="JAFFZM010000003">
    <property type="protein sequence ID" value="MBO8197885.1"/>
    <property type="molecule type" value="Genomic_DNA"/>
</dbReference>